<gene>
    <name evidence="1" type="ORF">CEQ51_21210</name>
</gene>
<evidence type="ECO:0000313" key="2">
    <source>
        <dbReference type="Proteomes" id="UP000251666"/>
    </source>
</evidence>
<dbReference type="EMBL" id="CP022202">
    <property type="protein sequence ID" value="AXA62490.1"/>
    <property type="molecule type" value="Genomic_DNA"/>
</dbReference>
<protein>
    <recommendedName>
        <fullName evidence="3">AlpA family phage regulatory protein</fullName>
    </recommendedName>
</protein>
<evidence type="ECO:0000313" key="1">
    <source>
        <dbReference type="EMBL" id="AXA62490.1"/>
    </source>
</evidence>
<dbReference type="Pfam" id="PF05930">
    <property type="entry name" value="Phage_AlpA"/>
    <property type="match status" value="1"/>
</dbReference>
<proteinExistence type="predicted"/>
<keyword evidence="2" id="KW-1185">Reference proteome</keyword>
<evidence type="ECO:0008006" key="3">
    <source>
        <dbReference type="Google" id="ProtNLM"/>
    </source>
</evidence>
<dbReference type="Gene3D" id="1.10.238.160">
    <property type="match status" value="1"/>
</dbReference>
<sequence>MSVVLRSTGENGVVKVCLPDAYGQWRMEQEGRFPKRVQLGSRSVVWRLSDLSPWMTARYKSRKSYDHWIMKGTYLGAFFMVKRAP</sequence>
<organism evidence="1 2">
    <name type="scientific">Pseudomonas thivervalensis</name>
    <dbReference type="NCBI Taxonomy" id="86265"/>
    <lineage>
        <taxon>Bacteria</taxon>
        <taxon>Pseudomonadati</taxon>
        <taxon>Pseudomonadota</taxon>
        <taxon>Gammaproteobacteria</taxon>
        <taxon>Pseudomonadales</taxon>
        <taxon>Pseudomonadaceae</taxon>
        <taxon>Pseudomonas</taxon>
    </lineage>
</organism>
<dbReference type="Proteomes" id="UP000251666">
    <property type="component" value="Chromosome"/>
</dbReference>
<name>A0A2Z4ZYX6_9PSED</name>
<dbReference type="InterPro" id="IPR010260">
    <property type="entry name" value="AlpA"/>
</dbReference>
<dbReference type="AlphaFoldDB" id="A0A2Z4ZYX6"/>
<dbReference type="KEGG" id="pthv:CE140_20660"/>
<reference evidence="2" key="1">
    <citation type="journal article" date="2021" name="Front. Microbiol.">
        <title>Genomic Analysis of the 1-Aminocyclopropane-1-Carboxylate Deaminase-Producing Pseudomonas thivervalensis SC5 Reveals Its Multifaceted Roles in Soil and in Beneficial Interactions With Plants.</title>
        <authorList>
            <person name="Nascimento F.X."/>
            <person name="Uron P."/>
            <person name="Glick B.R."/>
            <person name="Giachini A."/>
            <person name="Rossi M.J."/>
        </authorList>
    </citation>
    <scope>NUCLEOTIDE SEQUENCE [LARGE SCALE GENOMIC DNA]</scope>
    <source>
        <strain evidence="2">PLM3</strain>
    </source>
</reference>
<accession>A0A2Z4ZYX6</accession>